<evidence type="ECO:0000313" key="4">
    <source>
        <dbReference type="EMBL" id="AZS13802.1"/>
    </source>
</evidence>
<dbReference type="InterPro" id="IPR036116">
    <property type="entry name" value="FN3_sf"/>
</dbReference>
<dbReference type="Gene3D" id="2.60.120.260">
    <property type="entry name" value="Galactose-binding domain-like"/>
    <property type="match status" value="2"/>
</dbReference>
<dbReference type="Proteomes" id="UP000270678">
    <property type="component" value="Chromosome"/>
</dbReference>
<gene>
    <name evidence="4" type="ORF">EI981_04495</name>
</gene>
<evidence type="ECO:0000256" key="1">
    <source>
        <dbReference type="SAM" id="MobiDB-lite"/>
    </source>
</evidence>
<feature type="region of interest" description="Disordered" evidence="1">
    <location>
        <begin position="2297"/>
        <end position="2356"/>
    </location>
</feature>
<dbReference type="InterPro" id="IPR025706">
    <property type="entry name" value="Endoa_GalNAc"/>
</dbReference>
<feature type="domain" description="SLH" evidence="3">
    <location>
        <begin position="2413"/>
        <end position="2476"/>
    </location>
</feature>
<evidence type="ECO:0000259" key="3">
    <source>
        <dbReference type="PROSITE" id="PS51272"/>
    </source>
</evidence>
<reference evidence="5" key="1">
    <citation type="submission" date="2018-12" db="EMBL/GenBank/DDBJ databases">
        <title>Complete genome sequence of Paenibacillus sp. MBLB1234.</title>
        <authorList>
            <person name="Nam Y.-D."/>
            <person name="Kang J."/>
            <person name="Chung W.-H."/>
            <person name="Park Y.S."/>
        </authorList>
    </citation>
    <scope>NUCLEOTIDE SEQUENCE [LARGE SCALE GENOMIC DNA]</scope>
    <source>
        <strain evidence="5">MBLB1234</strain>
    </source>
</reference>
<accession>A0A3S9UU05</accession>
<sequence length="2540" mass="279230">MNKVDKIKNIICSNTNKGNVIAIDLQSIYRTKRIEFHGKVNCKRLPFCVRYFRKIALSRRNDSVRKKSKKRLSQFMIWIMVLLIISSQSMILPGSTTYATEGEVNGLPIAAQEKTIERIPPITVETYVGEQPALPSVIQAVYSDTTTTEVTVSWNPIAPSNYAQVGTFNVEGSVEGTSIKAEAAITVMDNLGVTTEKVDIESFLDDLKNNVPDGQEAVSYTNNYQSMEPEAMTFIKGSGIASVNNGLTVVISNLDGNRAIAAWDKAPWLSAGVIDATMRYTSASQSNIGFVLGSNDSKQGMSIRYDSDKNWVIQSPDGTGKWETFEGPELKKDTDYQIQIGFHGTKLVVNVDGVTYYNKDTDLMSSSTGIGQIGLYKRFETGEVTIKELRIAGVGSKDKPSNIINYFQDFEDLNYNPNWSGLNAQVVSDLTGNRVLSIKKGSSERGVDLDSPQIQQGTLSLDFKLVNPDKLGNGQGFAFGFRMNDSASIFNEIGVDPSSWIPESNSGWGSKLAIPYPIQGRWNNLMFNFKGKTITVFMNKKQIGDITFDQFSEAAGRFGLRIRSTVELQIDNVQYTNQIIEPKQIAQYSNDFQDGITGNWSDATPAIIAEGSNRILKLSNINGKTLNMDAPSLQSATYLLDVKPATQNIGFVIGDDALVKYEGTKWILNKGADSIDFVASDSKDYSPKPYIWNKVGLQYSDSSVTLSINGAELHASLHGGQQFGEGRFGVMAQDSIYIDNILFTEEFLEMNTSSLHADKLSYEEYYEGDSILNWEGFSGTPQISNGYLHGTLDAGVTAFNKDVKPVSNGIYQVKMQGNGVAGIKLGNIAIFQASQGKWNYQLDGSNDIMEIGNANEMASGKDYTLRVQMIEKELSLYVNGILVGSAPVVGFTPGTFGIYNSGNHAIQVKVDAITAEEIRVYEPDYTTQNWGPLDSSKPVVLNNGEGLIQLNMPGVALAVDKDSPKLIDQKVAFDFKTSASAGSDGGRYGFILRGSAADSYVSVVHDINGKWKITANGNEVSFPNTYQMNADTFYHIDLRMVGTTVSLKITDSNGVTTDMGSVSEDVMTLQPGWFGLRSWYGSKQMTVSHLKIVELESLPKLQISSETDTIMKDGLKVTVYKDFPGIVEYQVDDRVLQANVEQTNSLKINNMDYVPRTVSQKESDSKYLYTMTIDEIGVVIEGHIEAKANNVVRFEIDKITENSDFVVRSMQMNNSLIHVNSAMAGATYAWNKSDGAWHGLTEELVDNMSQMKQSSTIGVTMAMVSGNGLGASVENNVISGGNKLIVTTEKKPLVNKVTVKPGVWTYRHIQSNETEVLPCYEVVVTEDRNNDGITDWQDAAVAYRTEIYKEPFGAQDMKNNMMYIAFNFASQANDPFLNTLDTGKILYNYTDGFGQMILHKGYQAEGHDDDIPSYSNIGVRQGGLEEFNYLIDEGDKYNLNIGVHLNATEYHLDANELNYSDLTGATTNGPKTDKLSKGWDWIDTSYYVDQTKDVLSGNLEKRFKDLYNLTKDPTNPNDPTLDFYYIDVYTGNDYNAYKLLQYANNLGLKVGTEFAGPLEPGVDFVHWGPDLGYPNKGNKSILSRMVKNNLDIFVGNALFKGQKIPGVTTWGDSKPDLQQGVTVFYNEVLPTKYMQHFGVLKYEQDQITFDNDVISKRNKSTGMVELSKNGKLISSWKDTGTTTDESVRHTGEANSLIPWVWDMKTNKTLGVNEGAKLYHWNTTGNTTTWQLTDEFKDVKQFNMYELTQQGKVLVDTLVAQNGSLTISKAKKNTSYVLYPASADALTLVPNAGNWGEGSLIKDFAFNSEQFNVPGSWTVDDATNVAIKTVQGDTEYDISKEMNRSNWNKYAEVGSKAGVLSQEITGLQPGQDYTVGVWTLTEKGRKSSLQVTVNGTTYSNDVTGKDGTHKSSFKYVDTKWQRMNVEFKVPAGVTTATVKLVADSGAGTVQFDDVRIWKHTTVEKDPTNKGYVVYEDFENVYEGWGPFEYGGGSRQIHIASDQSNPHDNNPIVHASENKMGPVMTWVLNGENSLKVNETDVGQLIKTNESSVKLKPNTEYELGFIYTLEAYAGYEVSVQSRSTGAVVLKETLDKLPNPGNKAGEGVGYIRFQKHFTTGDQDDYQVIFKMVSKGSGNPTSDYAFILDDFYIKANDVDISKELLQKTIDDALMLKSSDYTSETWASVAIALDKAEKILKDPGASITSLDEARVELENAIKGLISVVNIVVIEEVKVETEAGSAPVLPADVTVTLSNQTTQKVSVVWEEIDPTSYAQAGTFQVRGSVSGTDIKAIATVNVKAKDSTNPGTNPGTGSNPDTGSSPSTGTKPETNPNPGTGTNNGSDKDNESGTKPDIGTNKPKAFVDTVGHWANKEIGALASKGIIMGITEQKFAPNRTINRSEIAAMLTRALGLTVGGTTSFKDVPEDKWYRDVVIATADAGLLKGYAGNMFEPLKPLSRQEMAVIMVRALELKGKLPDASETTEMVLAQYKDSDQAGTWSKQALAICIELGLMQGTPDHKLNPKSNLTRAEAAVLFSRLLTFLD</sequence>
<dbReference type="PANTHER" id="PTHR43308:SF5">
    <property type="entry name" value="S-LAYER PROTEIN _ PEPTIDOGLYCAN ENDO-BETA-N-ACETYLGLUCOSAMINIDASE"/>
    <property type="match status" value="1"/>
</dbReference>
<dbReference type="InterPro" id="IPR014718">
    <property type="entry name" value="GH-type_carb-bd"/>
</dbReference>
<dbReference type="RefSeq" id="WP_126995832.1">
    <property type="nucleotide sequence ID" value="NZ_CP034346.1"/>
</dbReference>
<evidence type="ECO:0000256" key="2">
    <source>
        <dbReference type="SAM" id="Phobius"/>
    </source>
</evidence>
<dbReference type="Pfam" id="PF12905">
    <property type="entry name" value="Glyco_hydro_101"/>
    <property type="match status" value="1"/>
</dbReference>
<keyword evidence="2" id="KW-1133">Transmembrane helix</keyword>
<feature type="transmembrane region" description="Helical" evidence="2">
    <location>
        <begin position="75"/>
        <end position="92"/>
    </location>
</feature>
<dbReference type="SUPFAM" id="SSF49265">
    <property type="entry name" value="Fibronectin type III"/>
    <property type="match status" value="1"/>
</dbReference>
<feature type="domain" description="SLH" evidence="3">
    <location>
        <begin position="2483"/>
        <end position="2540"/>
    </location>
</feature>
<proteinExistence type="predicted"/>
<dbReference type="Gene3D" id="2.60.120.870">
    <property type="match status" value="2"/>
</dbReference>
<dbReference type="EMBL" id="CP034346">
    <property type="protein sequence ID" value="AZS13802.1"/>
    <property type="molecule type" value="Genomic_DNA"/>
</dbReference>
<dbReference type="GO" id="GO:0030246">
    <property type="term" value="F:carbohydrate binding"/>
    <property type="evidence" value="ECO:0007669"/>
    <property type="project" value="InterPro"/>
</dbReference>
<dbReference type="InterPro" id="IPR051465">
    <property type="entry name" value="Cell_Envelope_Struct_Comp"/>
</dbReference>
<dbReference type="InterPro" id="IPR035364">
    <property type="entry name" value="Beta_sandwich_GH101"/>
</dbReference>
<dbReference type="PROSITE" id="PS51272">
    <property type="entry name" value="SLH"/>
    <property type="match status" value="3"/>
</dbReference>
<keyword evidence="2" id="KW-0812">Transmembrane</keyword>
<evidence type="ECO:0000313" key="5">
    <source>
        <dbReference type="Proteomes" id="UP000270678"/>
    </source>
</evidence>
<dbReference type="Gene3D" id="1.20.1270.70">
    <property type="entry name" value="Designed single chain three-helix bundle"/>
    <property type="match status" value="1"/>
</dbReference>
<dbReference type="Gene3D" id="2.70.98.10">
    <property type="match status" value="1"/>
</dbReference>
<dbReference type="InterPro" id="IPR040633">
    <property type="entry name" value="Gal_mutarotas_3"/>
</dbReference>
<feature type="compositionally biased region" description="Low complexity" evidence="1">
    <location>
        <begin position="2321"/>
        <end position="2338"/>
    </location>
</feature>
<name>A0A3S9UU05_9BACL</name>
<dbReference type="Gene3D" id="2.60.120.560">
    <property type="entry name" value="Exo-inulinase, domain 1"/>
    <property type="match status" value="1"/>
</dbReference>
<feature type="compositionally biased region" description="Polar residues" evidence="1">
    <location>
        <begin position="2300"/>
        <end position="2320"/>
    </location>
</feature>
<dbReference type="PANTHER" id="PTHR43308">
    <property type="entry name" value="OUTER MEMBRANE PROTEIN ALPHA-RELATED"/>
    <property type="match status" value="1"/>
</dbReference>
<feature type="domain" description="SLH" evidence="3">
    <location>
        <begin position="2354"/>
        <end position="2412"/>
    </location>
</feature>
<dbReference type="InterPro" id="IPR001119">
    <property type="entry name" value="SLH_dom"/>
</dbReference>
<protein>
    <recommendedName>
        <fullName evidence="3">SLH domain-containing protein</fullName>
    </recommendedName>
</protein>
<keyword evidence="5" id="KW-1185">Reference proteome</keyword>
<dbReference type="InterPro" id="IPR013320">
    <property type="entry name" value="ConA-like_dom_sf"/>
</dbReference>
<dbReference type="KEGG" id="plut:EI981_04495"/>
<dbReference type="Pfam" id="PF07532">
    <property type="entry name" value="Big_4"/>
    <property type="match status" value="2"/>
</dbReference>
<keyword evidence="2" id="KW-0472">Membrane</keyword>
<organism evidence="4 5">
    <name type="scientific">Paenibacillus lutimineralis</name>
    <dbReference type="NCBI Taxonomy" id="2707005"/>
    <lineage>
        <taxon>Bacteria</taxon>
        <taxon>Bacillati</taxon>
        <taxon>Bacillota</taxon>
        <taxon>Bacilli</taxon>
        <taxon>Bacillales</taxon>
        <taxon>Paenibacillaceae</taxon>
        <taxon>Paenibacillus</taxon>
    </lineage>
</organism>
<dbReference type="Gene3D" id="3.20.20.80">
    <property type="entry name" value="Glycosidases"/>
    <property type="match status" value="1"/>
</dbReference>
<dbReference type="GO" id="GO:0033926">
    <property type="term" value="F:endo-alpha-N-acetylgalactosaminidase activity"/>
    <property type="evidence" value="ECO:0007669"/>
    <property type="project" value="InterPro"/>
</dbReference>
<dbReference type="Pfam" id="PF00395">
    <property type="entry name" value="SLH"/>
    <property type="match status" value="3"/>
</dbReference>
<dbReference type="InterPro" id="IPR011081">
    <property type="entry name" value="Big_4"/>
</dbReference>
<dbReference type="OrthoDB" id="1095434at2"/>
<dbReference type="Pfam" id="PF18080">
    <property type="entry name" value="Gal_mutarotas_3"/>
    <property type="match status" value="1"/>
</dbReference>
<dbReference type="Pfam" id="PF17451">
    <property type="entry name" value="Glyco_hyd_101C"/>
    <property type="match status" value="1"/>
</dbReference>
<dbReference type="SUPFAM" id="SSF49899">
    <property type="entry name" value="Concanavalin A-like lectins/glucanases"/>
    <property type="match status" value="2"/>
</dbReference>